<dbReference type="AlphaFoldDB" id="A0A7W6JU54"/>
<evidence type="ECO:0000256" key="1">
    <source>
        <dbReference type="ARBA" id="ARBA00022729"/>
    </source>
</evidence>
<proteinExistence type="predicted"/>
<keyword evidence="6" id="KW-1185">Reference proteome</keyword>
<evidence type="ECO:0000259" key="4">
    <source>
        <dbReference type="Pfam" id="PF01551"/>
    </source>
</evidence>
<dbReference type="InterPro" id="IPR016047">
    <property type="entry name" value="M23ase_b-sheet_dom"/>
</dbReference>
<reference evidence="5 6" key="1">
    <citation type="submission" date="2020-08" db="EMBL/GenBank/DDBJ databases">
        <title>Genomic Encyclopedia of Type Strains, Phase IV (KMG-IV): sequencing the most valuable type-strain genomes for metagenomic binning, comparative biology and taxonomic classification.</title>
        <authorList>
            <person name="Goeker M."/>
        </authorList>
    </citation>
    <scope>NUCLEOTIDE SEQUENCE [LARGE SCALE GENOMIC DNA]</scope>
    <source>
        <strain evidence="5 6">DSM 101806</strain>
    </source>
</reference>
<keyword evidence="2" id="KW-0175">Coiled coil</keyword>
<comment type="caution">
    <text evidence="5">The sequence shown here is derived from an EMBL/GenBank/DDBJ whole genome shotgun (WGS) entry which is preliminary data.</text>
</comment>
<evidence type="ECO:0000256" key="2">
    <source>
        <dbReference type="SAM" id="Coils"/>
    </source>
</evidence>
<keyword evidence="1 3" id="KW-0732">Signal</keyword>
<evidence type="ECO:0000256" key="3">
    <source>
        <dbReference type="SAM" id="SignalP"/>
    </source>
</evidence>
<dbReference type="Proteomes" id="UP000557392">
    <property type="component" value="Unassembled WGS sequence"/>
</dbReference>
<feature type="chain" id="PRO_5031364146" evidence="3">
    <location>
        <begin position="23"/>
        <end position="390"/>
    </location>
</feature>
<dbReference type="Pfam" id="PF01551">
    <property type="entry name" value="Peptidase_M23"/>
    <property type="match status" value="1"/>
</dbReference>
<name>A0A7W6JU54_9SPHN</name>
<feature type="signal peptide" evidence="3">
    <location>
        <begin position="1"/>
        <end position="22"/>
    </location>
</feature>
<dbReference type="InterPro" id="IPR050570">
    <property type="entry name" value="Cell_wall_metabolism_enzyme"/>
</dbReference>
<dbReference type="PANTHER" id="PTHR21666:SF289">
    <property type="entry name" value="L-ALA--D-GLU ENDOPEPTIDASE"/>
    <property type="match status" value="1"/>
</dbReference>
<dbReference type="GO" id="GO:0004222">
    <property type="term" value="F:metalloendopeptidase activity"/>
    <property type="evidence" value="ECO:0007669"/>
    <property type="project" value="TreeGrafter"/>
</dbReference>
<evidence type="ECO:0000313" key="5">
    <source>
        <dbReference type="EMBL" id="MBB4099585.1"/>
    </source>
</evidence>
<dbReference type="EMBL" id="JACIEH010000003">
    <property type="protein sequence ID" value="MBB4099585.1"/>
    <property type="molecule type" value="Genomic_DNA"/>
</dbReference>
<feature type="domain" description="M23ase beta-sheet core" evidence="4">
    <location>
        <begin position="296"/>
        <end position="384"/>
    </location>
</feature>
<dbReference type="InterPro" id="IPR011055">
    <property type="entry name" value="Dup_hybrid_motif"/>
</dbReference>
<protein>
    <submittedName>
        <fullName evidence="5">Septal ring factor EnvC (AmiA/AmiB activator)</fullName>
    </submittedName>
</protein>
<accession>A0A7W6JU54</accession>
<feature type="coiled-coil region" evidence="2">
    <location>
        <begin position="28"/>
        <end position="90"/>
    </location>
</feature>
<dbReference type="RefSeq" id="WP_183998969.1">
    <property type="nucleotide sequence ID" value="NZ_JACIEH010000003.1"/>
</dbReference>
<dbReference type="CDD" id="cd12797">
    <property type="entry name" value="M23_peptidase"/>
    <property type="match status" value="1"/>
</dbReference>
<evidence type="ECO:0000313" key="6">
    <source>
        <dbReference type="Proteomes" id="UP000557392"/>
    </source>
</evidence>
<gene>
    <name evidence="5" type="ORF">GGR46_003157</name>
</gene>
<sequence>MLRPLILGASLVAILITGNLAAAQAPSLAEQQGRLRDATAQSNAAQARSAALERQAAAENNQAAQARAREAAAAERIKAAEADIAAARARIGIVDRQLVEQRTRVAERQGPILRLIAALQSMARRPAVLGLVQPGSTADMVHVRAVLGTVMPVVEARTRDVRAELSRVRQLRAQALAAVNSFRDARQRIEQERVGLVKLEAEHRARSAQLASSALVESDRAIALGERAREIVDQIETSGEAAEIQADLAALPGPLPRPGSAVAASGRRGGAPYVLPVTGSVVTGMGELSPTGVRARGITLACAANSDAVAPTAGRILFAGPFRDYGGVVIIDHGNGWTSSITGLGAIAVRVGQQVSQGDGIGRAPASEAPRITVELRRRGEPMDLARLLG</sequence>
<dbReference type="PANTHER" id="PTHR21666">
    <property type="entry name" value="PEPTIDASE-RELATED"/>
    <property type="match status" value="1"/>
</dbReference>
<dbReference type="SUPFAM" id="SSF51261">
    <property type="entry name" value="Duplicated hybrid motif"/>
    <property type="match status" value="1"/>
</dbReference>
<organism evidence="5 6">
    <name type="scientific">Sphingomonas kyeonggiensis</name>
    <dbReference type="NCBI Taxonomy" id="1268553"/>
    <lineage>
        <taxon>Bacteria</taxon>
        <taxon>Pseudomonadati</taxon>
        <taxon>Pseudomonadota</taxon>
        <taxon>Alphaproteobacteria</taxon>
        <taxon>Sphingomonadales</taxon>
        <taxon>Sphingomonadaceae</taxon>
        <taxon>Sphingomonas</taxon>
    </lineage>
</organism>
<dbReference type="Gene3D" id="2.70.70.10">
    <property type="entry name" value="Glucose Permease (Domain IIA)"/>
    <property type="match status" value="1"/>
</dbReference>